<evidence type="ECO:0000256" key="2">
    <source>
        <dbReference type="SAM" id="SignalP"/>
    </source>
</evidence>
<keyword evidence="5" id="KW-1185">Reference proteome</keyword>
<organism evidence="3 5">
    <name type="scientific">Schizosaccharomyces japonicus (strain yFS275 / FY16936)</name>
    <name type="common">Fission yeast</name>
    <dbReference type="NCBI Taxonomy" id="402676"/>
    <lineage>
        <taxon>Eukaryota</taxon>
        <taxon>Fungi</taxon>
        <taxon>Dikarya</taxon>
        <taxon>Ascomycota</taxon>
        <taxon>Taphrinomycotina</taxon>
        <taxon>Schizosaccharomycetes</taxon>
        <taxon>Schizosaccharomycetales</taxon>
        <taxon>Schizosaccharomycetaceae</taxon>
        <taxon>Schizosaccharomyces</taxon>
    </lineage>
</organism>
<keyword evidence="2" id="KW-0732">Signal</keyword>
<dbReference type="GeneID" id="7050236"/>
<protein>
    <submittedName>
        <fullName evidence="3">Fungal protein</fullName>
    </submittedName>
</protein>
<dbReference type="JaponicusDB" id="SJAG_04419">
    <property type="gene designation" value="psg2"/>
</dbReference>
<feature type="signal peptide" evidence="2">
    <location>
        <begin position="1"/>
        <end position="18"/>
    </location>
</feature>
<keyword evidence="1" id="KW-0472">Membrane</keyword>
<dbReference type="VEuPathDB" id="FungiDB:SJAG_04419"/>
<keyword evidence="1" id="KW-1133">Transmembrane helix</keyword>
<proteinExistence type="predicted"/>
<dbReference type="OMA" id="YNCHPQK"/>
<keyword evidence="1" id="KW-0812">Transmembrane</keyword>
<feature type="chain" id="PRO_5002845133" evidence="2">
    <location>
        <begin position="19"/>
        <end position="284"/>
    </location>
</feature>
<feature type="transmembrane region" description="Helical" evidence="1">
    <location>
        <begin position="199"/>
        <end position="219"/>
    </location>
</feature>
<reference evidence="3 5" key="1">
    <citation type="journal article" date="2011" name="Science">
        <title>Comparative functional genomics of the fission yeasts.</title>
        <authorList>
            <person name="Rhind N."/>
            <person name="Chen Z."/>
            <person name="Yassour M."/>
            <person name="Thompson D.A."/>
            <person name="Haas B.J."/>
            <person name="Habib N."/>
            <person name="Wapinski I."/>
            <person name="Roy S."/>
            <person name="Lin M.F."/>
            <person name="Heiman D.I."/>
            <person name="Young S.K."/>
            <person name="Furuya K."/>
            <person name="Guo Y."/>
            <person name="Pidoux A."/>
            <person name="Chen H.M."/>
            <person name="Robbertse B."/>
            <person name="Goldberg J.M."/>
            <person name="Aoki K."/>
            <person name="Bayne E.H."/>
            <person name="Berlin A.M."/>
            <person name="Desjardins C.A."/>
            <person name="Dobbs E."/>
            <person name="Dukaj L."/>
            <person name="Fan L."/>
            <person name="FitzGerald M.G."/>
            <person name="French C."/>
            <person name="Gujja S."/>
            <person name="Hansen K."/>
            <person name="Keifenheim D."/>
            <person name="Levin J.Z."/>
            <person name="Mosher R.A."/>
            <person name="Mueller C.A."/>
            <person name="Pfiffner J."/>
            <person name="Priest M."/>
            <person name="Russ C."/>
            <person name="Smialowska A."/>
            <person name="Swoboda P."/>
            <person name="Sykes S.M."/>
            <person name="Vaughn M."/>
            <person name="Vengrova S."/>
            <person name="Yoder R."/>
            <person name="Zeng Q."/>
            <person name="Allshire R."/>
            <person name="Baulcombe D."/>
            <person name="Birren B.W."/>
            <person name="Brown W."/>
            <person name="Ekwall K."/>
            <person name="Kellis M."/>
            <person name="Leatherwood J."/>
            <person name="Levin H."/>
            <person name="Margalit H."/>
            <person name="Martienssen R."/>
            <person name="Nieduszynski C.A."/>
            <person name="Spatafora J.W."/>
            <person name="Friedman N."/>
            <person name="Dalgaard J.Z."/>
            <person name="Baumann P."/>
            <person name="Niki H."/>
            <person name="Regev A."/>
            <person name="Nusbaum C."/>
        </authorList>
    </citation>
    <scope>NUCLEOTIDE SEQUENCE [LARGE SCALE GENOMIC DNA]</scope>
    <source>
        <strain evidence="5">yFS275 / FY16936</strain>
    </source>
</reference>
<dbReference type="InterPro" id="IPR028000">
    <property type="entry name" value="Pma1"/>
</dbReference>
<dbReference type="OrthoDB" id="4084551at2759"/>
<name>B6K6T0_SCHJY</name>
<dbReference type="HOGENOM" id="CLU_980578_0_0_1"/>
<dbReference type="Proteomes" id="UP000001744">
    <property type="component" value="Unassembled WGS sequence"/>
</dbReference>
<dbReference type="AlphaFoldDB" id="B6K6T0"/>
<dbReference type="EMBL" id="KE651167">
    <property type="protein sequence ID" value="EEB09234.1"/>
    <property type="molecule type" value="Genomic_DNA"/>
</dbReference>
<evidence type="ECO:0000313" key="4">
    <source>
        <dbReference type="JaponicusDB" id="SJAG_04419"/>
    </source>
</evidence>
<evidence type="ECO:0000256" key="1">
    <source>
        <dbReference type="SAM" id="Phobius"/>
    </source>
</evidence>
<dbReference type="RefSeq" id="XP_002175527.1">
    <property type="nucleotide sequence ID" value="XM_002175491.2"/>
</dbReference>
<sequence>MLLFSAFLFFAGILLVKADAYFDKTSSSAPVATTIYSVVSGTEITSAVTTITASSTKTKTAPTTVFDCRSASYIASDVPICKPTDGVRWVKDKSYLIQWDPYYFGTENINLVLSYKNSTGLVAVEKKLNNYKGEITLKVNKDWLHDDDNQTITVDLETTGTNNVTLITGPTVNLASALTEEEKAAEDAALYGHKRNLKAAIIVPAIFLVIILAACIYHAHTKDTWRYWFYRLRRPRHGYGIRRSRRQRMAADEQWSTIPDEAYSTVHEDTDDYHNIASKKLYQS</sequence>
<dbReference type="eggNOG" id="ENOG502SBE4">
    <property type="taxonomic scope" value="Eukaryota"/>
</dbReference>
<accession>B6K6T0</accession>
<gene>
    <name evidence="4" type="primary">psg2</name>
    <name evidence="3" type="ORF">SJAG_04419</name>
</gene>
<evidence type="ECO:0000313" key="5">
    <source>
        <dbReference type="Proteomes" id="UP000001744"/>
    </source>
</evidence>
<dbReference type="Pfam" id="PF14610">
    <property type="entry name" value="Psg1"/>
    <property type="match status" value="1"/>
</dbReference>
<evidence type="ECO:0000313" key="3">
    <source>
        <dbReference type="EMBL" id="EEB09234.1"/>
    </source>
</evidence>